<evidence type="ECO:0000313" key="3">
    <source>
        <dbReference type="Proteomes" id="UP001057134"/>
    </source>
</evidence>
<proteinExistence type="predicted"/>
<name>A0ABY4RW40_9BACL</name>
<dbReference type="EMBL" id="CP027059">
    <property type="protein sequence ID" value="UQZ85901.1"/>
    <property type="molecule type" value="Genomic_DNA"/>
</dbReference>
<evidence type="ECO:0000313" key="2">
    <source>
        <dbReference type="EMBL" id="UQZ85901.1"/>
    </source>
</evidence>
<feature type="transmembrane region" description="Helical" evidence="1">
    <location>
        <begin position="64"/>
        <end position="81"/>
    </location>
</feature>
<feature type="transmembrane region" description="Helical" evidence="1">
    <location>
        <begin position="7"/>
        <end position="27"/>
    </location>
</feature>
<reference evidence="2" key="1">
    <citation type="submission" date="2018-02" db="EMBL/GenBank/DDBJ databases">
        <authorList>
            <person name="Kim S.-K."/>
            <person name="Jung H.-I."/>
            <person name="Lee S.-W."/>
        </authorList>
    </citation>
    <scope>NUCLEOTIDE SEQUENCE</scope>
    <source>
        <strain evidence="2">SK3146</strain>
    </source>
</reference>
<protein>
    <submittedName>
        <fullName evidence="2">Uncharacterized protein</fullName>
    </submittedName>
</protein>
<organism evidence="2 3">
    <name type="scientific">Paenibacillus konkukensis</name>
    <dbReference type="NCBI Taxonomy" id="2020716"/>
    <lineage>
        <taxon>Bacteria</taxon>
        <taxon>Bacillati</taxon>
        <taxon>Bacillota</taxon>
        <taxon>Bacilli</taxon>
        <taxon>Bacillales</taxon>
        <taxon>Paenibacillaceae</taxon>
        <taxon>Paenibacillus</taxon>
    </lineage>
</organism>
<keyword evidence="1" id="KW-0812">Transmembrane</keyword>
<keyword evidence="1" id="KW-0472">Membrane</keyword>
<feature type="transmembrane region" description="Helical" evidence="1">
    <location>
        <begin position="39"/>
        <end position="57"/>
    </location>
</feature>
<sequence length="112" mass="11976">MVLRKASAAVGGIASLTAMVLWYMLHYANPYSGDAQPDAVWITFFMLFAPAVIALVGVTIKQPVLLAAAFVWSAPVSLYLLMTPGIFAVYGPISFAYLASALMMRRGAASSR</sequence>
<accession>A0ABY4RW40</accession>
<evidence type="ECO:0000256" key="1">
    <source>
        <dbReference type="SAM" id="Phobius"/>
    </source>
</evidence>
<feature type="transmembrane region" description="Helical" evidence="1">
    <location>
        <begin position="87"/>
        <end position="104"/>
    </location>
</feature>
<dbReference type="RefSeq" id="WP_249861485.1">
    <property type="nucleotide sequence ID" value="NZ_CP027059.1"/>
</dbReference>
<dbReference type="Proteomes" id="UP001057134">
    <property type="component" value="Chromosome"/>
</dbReference>
<keyword evidence="3" id="KW-1185">Reference proteome</keyword>
<gene>
    <name evidence="2" type="ORF">SK3146_05191</name>
</gene>
<reference evidence="2" key="2">
    <citation type="journal article" date="2021" name="J Anim Sci Technol">
        <title>Complete genome sequence of Paenibacillus konkukensis sp. nov. SK3146 as a potential probiotic strain.</title>
        <authorList>
            <person name="Jung H.I."/>
            <person name="Park S."/>
            <person name="Niu K.M."/>
            <person name="Lee S.W."/>
            <person name="Kothari D."/>
            <person name="Yi K.J."/>
            <person name="Kim S.K."/>
        </authorList>
    </citation>
    <scope>NUCLEOTIDE SEQUENCE</scope>
    <source>
        <strain evidence="2">SK3146</strain>
    </source>
</reference>
<keyword evidence="1" id="KW-1133">Transmembrane helix</keyword>